<feature type="transmembrane region" description="Helical" evidence="10">
    <location>
        <begin position="855"/>
        <end position="879"/>
    </location>
</feature>
<feature type="domain" description="Cation-transporting P-type ATPase N-terminal" evidence="11">
    <location>
        <begin position="4"/>
        <end position="78"/>
    </location>
</feature>
<keyword evidence="6" id="KW-0067">ATP-binding</keyword>
<evidence type="ECO:0000256" key="8">
    <source>
        <dbReference type="ARBA" id="ARBA00022989"/>
    </source>
</evidence>
<dbReference type="EMBL" id="MEYS01000001">
    <property type="protein sequence ID" value="OGD34744.1"/>
    <property type="molecule type" value="Genomic_DNA"/>
</dbReference>
<dbReference type="GO" id="GO:0005886">
    <property type="term" value="C:plasma membrane"/>
    <property type="evidence" value="ECO:0007669"/>
    <property type="project" value="UniProtKB-SubCell"/>
</dbReference>
<reference evidence="12 13" key="1">
    <citation type="journal article" date="2016" name="Nat. Commun.">
        <title>Thousands of microbial genomes shed light on interconnected biogeochemical processes in an aquifer system.</title>
        <authorList>
            <person name="Anantharaman K."/>
            <person name="Brown C.T."/>
            <person name="Hug L.A."/>
            <person name="Sharon I."/>
            <person name="Castelle C.J."/>
            <person name="Probst A.J."/>
            <person name="Thomas B.C."/>
            <person name="Singh A."/>
            <person name="Wilkins M.J."/>
            <person name="Karaoz U."/>
            <person name="Brodie E.L."/>
            <person name="Williams K.H."/>
            <person name="Hubbard S.S."/>
            <person name="Banfield J.F."/>
        </authorList>
    </citation>
    <scope>NUCLEOTIDE SEQUENCE [LARGE SCALE GENOMIC DNA]</scope>
</reference>
<evidence type="ECO:0000256" key="5">
    <source>
        <dbReference type="ARBA" id="ARBA00022741"/>
    </source>
</evidence>
<evidence type="ECO:0000256" key="2">
    <source>
        <dbReference type="ARBA" id="ARBA00005675"/>
    </source>
</evidence>
<feature type="transmembrane region" description="Helical" evidence="10">
    <location>
        <begin position="245"/>
        <end position="263"/>
    </location>
</feature>
<dbReference type="InterPro" id="IPR023299">
    <property type="entry name" value="ATPase_P-typ_cyto_dom_N"/>
</dbReference>
<evidence type="ECO:0000256" key="10">
    <source>
        <dbReference type="SAM" id="Phobius"/>
    </source>
</evidence>
<protein>
    <recommendedName>
        <fullName evidence="11">Cation-transporting P-type ATPase N-terminal domain-containing protein</fullName>
    </recommendedName>
</protein>
<dbReference type="PANTHER" id="PTHR43294">
    <property type="entry name" value="SODIUM/POTASSIUM-TRANSPORTING ATPASE SUBUNIT ALPHA"/>
    <property type="match status" value="1"/>
</dbReference>
<dbReference type="PRINTS" id="PR00119">
    <property type="entry name" value="CATATPASE"/>
</dbReference>
<dbReference type="PROSITE" id="PS00154">
    <property type="entry name" value="ATPASE_E1_E2"/>
    <property type="match status" value="1"/>
</dbReference>
<dbReference type="InterPro" id="IPR004014">
    <property type="entry name" value="ATPase_P-typ_cation-transptr_N"/>
</dbReference>
<dbReference type="InterPro" id="IPR006068">
    <property type="entry name" value="ATPase_P-typ_cation-transptr_C"/>
</dbReference>
<comment type="similarity">
    <text evidence="2">Belongs to the cation transport ATPase (P-type) (TC 3.A.3) family. Type IIA subfamily.</text>
</comment>
<dbReference type="SUPFAM" id="SSF56784">
    <property type="entry name" value="HAD-like"/>
    <property type="match status" value="1"/>
</dbReference>
<evidence type="ECO:0000256" key="1">
    <source>
        <dbReference type="ARBA" id="ARBA00004651"/>
    </source>
</evidence>
<dbReference type="Gene3D" id="3.40.50.1000">
    <property type="entry name" value="HAD superfamily/HAD-like"/>
    <property type="match status" value="1"/>
</dbReference>
<dbReference type="PRINTS" id="PR00120">
    <property type="entry name" value="HATPASE"/>
</dbReference>
<dbReference type="Gene3D" id="3.40.1110.10">
    <property type="entry name" value="Calcium-transporting ATPase, cytoplasmic domain N"/>
    <property type="match status" value="1"/>
</dbReference>
<name>A0A1F5BVV3_9BACT</name>
<dbReference type="PANTHER" id="PTHR43294:SF21">
    <property type="entry name" value="CATION TRANSPORTING ATPASE"/>
    <property type="match status" value="1"/>
</dbReference>
<accession>A0A1F5BVV3</accession>
<dbReference type="Gene3D" id="1.20.1110.10">
    <property type="entry name" value="Calcium-transporting ATPase, transmembrane domain"/>
    <property type="match status" value="1"/>
</dbReference>
<keyword evidence="4 10" id="KW-0812">Transmembrane</keyword>
<proteinExistence type="inferred from homology"/>
<dbReference type="InterPro" id="IPR050510">
    <property type="entry name" value="Cation_transp_ATPase_P-type"/>
</dbReference>
<feature type="transmembrane region" description="Helical" evidence="10">
    <location>
        <begin position="721"/>
        <end position="742"/>
    </location>
</feature>
<dbReference type="Pfam" id="PF00122">
    <property type="entry name" value="E1-E2_ATPase"/>
    <property type="match status" value="1"/>
</dbReference>
<dbReference type="SFLD" id="SFLDG00002">
    <property type="entry name" value="C1.7:_P-type_atpase_like"/>
    <property type="match status" value="1"/>
</dbReference>
<dbReference type="GO" id="GO:0005524">
    <property type="term" value="F:ATP binding"/>
    <property type="evidence" value="ECO:0007669"/>
    <property type="project" value="UniProtKB-KW"/>
</dbReference>
<dbReference type="SUPFAM" id="SSF81653">
    <property type="entry name" value="Calcium ATPase, transduction domain A"/>
    <property type="match status" value="1"/>
</dbReference>
<evidence type="ECO:0000313" key="13">
    <source>
        <dbReference type="Proteomes" id="UP000176650"/>
    </source>
</evidence>
<dbReference type="STRING" id="1797298.A2988_04595"/>
<dbReference type="Proteomes" id="UP000176650">
    <property type="component" value="Unassembled WGS sequence"/>
</dbReference>
<dbReference type="Pfam" id="PF00690">
    <property type="entry name" value="Cation_ATPase_N"/>
    <property type="match status" value="1"/>
</dbReference>
<comment type="subcellular location">
    <subcellularLocation>
        <location evidence="1">Cell membrane</location>
        <topology evidence="1">Multi-pass membrane protein</topology>
    </subcellularLocation>
</comment>
<feature type="transmembrane region" description="Helical" evidence="10">
    <location>
        <begin position="693"/>
        <end position="715"/>
    </location>
</feature>
<evidence type="ECO:0000256" key="7">
    <source>
        <dbReference type="ARBA" id="ARBA00022967"/>
    </source>
</evidence>
<evidence type="ECO:0000256" key="6">
    <source>
        <dbReference type="ARBA" id="ARBA00022840"/>
    </source>
</evidence>
<organism evidence="12 13">
    <name type="scientific">Candidatus Azambacteria bacterium RIFCSPLOWO2_01_FULL_46_25</name>
    <dbReference type="NCBI Taxonomy" id="1797298"/>
    <lineage>
        <taxon>Bacteria</taxon>
        <taxon>Candidatus Azamiibacteriota</taxon>
    </lineage>
</organism>
<keyword evidence="5" id="KW-0547">Nucleotide-binding</keyword>
<evidence type="ECO:0000313" key="12">
    <source>
        <dbReference type="EMBL" id="OGD34744.1"/>
    </source>
</evidence>
<gene>
    <name evidence="12" type="ORF">A2988_04595</name>
</gene>
<dbReference type="Pfam" id="PF00689">
    <property type="entry name" value="Cation_ATPase_C"/>
    <property type="match status" value="1"/>
</dbReference>
<keyword evidence="7" id="KW-1278">Translocase</keyword>
<dbReference type="GO" id="GO:0016887">
    <property type="term" value="F:ATP hydrolysis activity"/>
    <property type="evidence" value="ECO:0007669"/>
    <property type="project" value="InterPro"/>
</dbReference>
<dbReference type="InterPro" id="IPR044492">
    <property type="entry name" value="P_typ_ATPase_HD_dom"/>
</dbReference>
<dbReference type="SFLD" id="SFLDF00027">
    <property type="entry name" value="p-type_atpase"/>
    <property type="match status" value="1"/>
</dbReference>
<dbReference type="AlphaFoldDB" id="A0A1F5BVV3"/>
<dbReference type="SUPFAM" id="SSF81660">
    <property type="entry name" value="Metal cation-transporting ATPase, ATP-binding domain N"/>
    <property type="match status" value="1"/>
</dbReference>
<dbReference type="NCBIfam" id="TIGR01494">
    <property type="entry name" value="ATPase_P-type"/>
    <property type="match status" value="2"/>
</dbReference>
<feature type="transmembrane region" description="Helical" evidence="10">
    <location>
        <begin position="58"/>
        <end position="76"/>
    </location>
</feature>
<feature type="transmembrane region" description="Helical" evidence="10">
    <location>
        <begin position="763"/>
        <end position="784"/>
    </location>
</feature>
<evidence type="ECO:0000259" key="11">
    <source>
        <dbReference type="SMART" id="SM00831"/>
    </source>
</evidence>
<dbReference type="Gene3D" id="2.70.150.10">
    <property type="entry name" value="Calcium-transporting ATPase, cytoplasmic transduction domain A"/>
    <property type="match status" value="1"/>
</dbReference>
<evidence type="ECO:0000256" key="9">
    <source>
        <dbReference type="ARBA" id="ARBA00023136"/>
    </source>
</evidence>
<evidence type="ECO:0000256" key="3">
    <source>
        <dbReference type="ARBA" id="ARBA00022475"/>
    </source>
</evidence>
<keyword evidence="9 10" id="KW-0472">Membrane</keyword>
<dbReference type="SUPFAM" id="SSF81665">
    <property type="entry name" value="Calcium ATPase, transmembrane domain M"/>
    <property type="match status" value="1"/>
</dbReference>
<dbReference type="InterPro" id="IPR023298">
    <property type="entry name" value="ATPase_P-typ_TM_dom_sf"/>
</dbReference>
<dbReference type="InterPro" id="IPR018303">
    <property type="entry name" value="ATPase_P-typ_P_site"/>
</dbReference>
<comment type="caution">
    <text evidence="12">The sequence shown here is derived from an EMBL/GenBank/DDBJ whole genome shotgun (WGS) entry which is preliminary data.</text>
</comment>
<dbReference type="Pfam" id="PF13246">
    <property type="entry name" value="Cation_ATPase"/>
    <property type="match status" value="1"/>
</dbReference>
<dbReference type="SFLD" id="SFLDS00003">
    <property type="entry name" value="Haloacid_Dehalogenase"/>
    <property type="match status" value="1"/>
</dbReference>
<dbReference type="InterPro" id="IPR036412">
    <property type="entry name" value="HAD-like_sf"/>
</dbReference>
<sequence length="896" mass="97122">MIGAWHTKSLPELEKELNTDIASGLAQTEAQARLARFGPNKIPEPKTDSLALIFFRQFKSPLIAVLLAACAIVFFLREFTDAFVILFVLVFNAVIGTIQEGKAQNTLLALKNFVKANATVLRDGKELIIPNENIVPGDVIILQEGEKVPGDARVFESHNLTLDEASLTGESKPIHKIPDLLADEKLQPAERVNMVFKGTHVVGGNGRALAVATGVNTEIGKISAVIAGLETEIPLKADIRKLSRFIIAVVGVVVAFVFMLGVNQGKSGIEMFKTVVSLAVSVIPEGLPVVLTIVLISGVFRMAKRNALVKRLQAVEALGQATVIAVDKTGTITKNEIVISQIFLNGTLFELAGTGYDPKGSVSVRGAIIDPLNHPELLMAGKIAALSANARITFNEESGTYVVTGDPTEAAMRVAAEKIGFKKHELERELPRIGEIPFGYETKYHVTVHQNGDKQFVAVTGAPEAVTPLVKHFGENGQVVPMTKQREEEIEAALIAMSELGLRVVAFAMAELPPGKQLTDADDIPHLIFGGLYGMHDALRPEAREAIAAIRRAGIRVAMITGDHKITAQAIAREAGIFSPGDELLTGNDVERLSVEELSRKLARTTVFARVTPEHKLKIIRAYKARGDIIAMTGDGINDAPSLVAADLGVAMGTTGTEVAKEASDIILLDDNLISIVNAIEEGRSIYKTIKKVILYLFSTSIGEVLTIIGALLVGYPLPVLAVQILWLNLVTDGFLDVGLAMEPKEPELLDGRFKRSKNLVDSTMVARMFIMAVPMMAGTLILFDGVFEHDLPKAMTLALTTLAVFQWFNAWNCRSDRTSIFRANPFTNLYLVGATAIVITLQLFAVYAPTMQKILQTVPLTLFEWVLAIGVGFSIVIAEELRKLLVRNNLRTAHV</sequence>
<dbReference type="InterPro" id="IPR001757">
    <property type="entry name" value="P_typ_ATPase"/>
</dbReference>
<keyword evidence="3" id="KW-1003">Cell membrane</keyword>
<feature type="transmembrane region" description="Helical" evidence="10">
    <location>
        <begin position="796"/>
        <end position="815"/>
    </location>
</feature>
<evidence type="ECO:0000256" key="4">
    <source>
        <dbReference type="ARBA" id="ARBA00022692"/>
    </source>
</evidence>
<dbReference type="InterPro" id="IPR023214">
    <property type="entry name" value="HAD_sf"/>
</dbReference>
<dbReference type="SMART" id="SM00831">
    <property type="entry name" value="Cation_ATPase_N"/>
    <property type="match status" value="1"/>
</dbReference>
<feature type="transmembrane region" description="Helical" evidence="10">
    <location>
        <begin position="82"/>
        <end position="98"/>
    </location>
</feature>
<keyword evidence="8 10" id="KW-1133">Transmembrane helix</keyword>
<dbReference type="InterPro" id="IPR059000">
    <property type="entry name" value="ATPase_P-type_domA"/>
</dbReference>
<dbReference type="InterPro" id="IPR008250">
    <property type="entry name" value="ATPase_P-typ_transduc_dom_A_sf"/>
</dbReference>
<feature type="transmembrane region" description="Helical" evidence="10">
    <location>
        <begin position="827"/>
        <end position="849"/>
    </location>
</feature>
<feature type="transmembrane region" description="Helical" evidence="10">
    <location>
        <begin position="275"/>
        <end position="300"/>
    </location>
</feature>